<evidence type="ECO:0000313" key="2">
    <source>
        <dbReference type="Proteomes" id="UP000799538"/>
    </source>
</evidence>
<gene>
    <name evidence="1" type="ORF">BDZ85DRAFT_269102</name>
</gene>
<proteinExistence type="predicted"/>
<reference evidence="2" key="1">
    <citation type="journal article" date="2020" name="Stud. Mycol.">
        <title>101 Dothideomycetes genomes: A test case for predicting lifestyles and emergence of pathogens.</title>
        <authorList>
            <person name="Haridas S."/>
            <person name="Albert R."/>
            <person name="Binder M."/>
            <person name="Bloem J."/>
            <person name="LaButti K."/>
            <person name="Salamov A."/>
            <person name="Andreopoulos B."/>
            <person name="Baker S."/>
            <person name="Barry K."/>
            <person name="Bills G."/>
            <person name="Bluhm B."/>
            <person name="Cannon C."/>
            <person name="Castanera R."/>
            <person name="Culley D."/>
            <person name="Daum C."/>
            <person name="Ezra D."/>
            <person name="Gonzalez J."/>
            <person name="Henrissat B."/>
            <person name="Kuo A."/>
            <person name="Liang C."/>
            <person name="Lipzen A."/>
            <person name="Lutzoni F."/>
            <person name="Magnuson J."/>
            <person name="Mondo S."/>
            <person name="Nolan M."/>
            <person name="Ohm R."/>
            <person name="Pangilinan J."/>
            <person name="Park H.-J."/>
            <person name="Ramirez L."/>
            <person name="Alfaro M."/>
            <person name="Sun H."/>
            <person name="Tritt A."/>
            <person name="Yoshinaga Y."/>
            <person name="Zwiers L.-H."/>
            <person name="Turgeon B."/>
            <person name="Goodwin S."/>
            <person name="Spatafora J."/>
            <person name="Crous P."/>
            <person name="Grigoriev I."/>
        </authorList>
    </citation>
    <scope>NUCLEOTIDE SEQUENCE [LARGE SCALE GENOMIC DNA]</scope>
    <source>
        <strain evidence="2">CECT 20119</strain>
    </source>
</reference>
<dbReference type="AlphaFoldDB" id="A0A6A6G0Q4"/>
<sequence length="73" mass="8467">METRSALGSRAIVQVIIIVIVGQGKKDRRNYHIPLELHGSLHEEEESQLFPFCLRRRRVHRRLSILCYATGVI</sequence>
<name>A0A6A6G0Q4_9PEZI</name>
<dbReference type="Proteomes" id="UP000799538">
    <property type="component" value="Unassembled WGS sequence"/>
</dbReference>
<keyword evidence="2" id="KW-1185">Reference proteome</keyword>
<accession>A0A6A6G0Q4</accession>
<organism evidence="1 2">
    <name type="scientific">Elsinoe ampelina</name>
    <dbReference type="NCBI Taxonomy" id="302913"/>
    <lineage>
        <taxon>Eukaryota</taxon>
        <taxon>Fungi</taxon>
        <taxon>Dikarya</taxon>
        <taxon>Ascomycota</taxon>
        <taxon>Pezizomycotina</taxon>
        <taxon>Dothideomycetes</taxon>
        <taxon>Dothideomycetidae</taxon>
        <taxon>Myriangiales</taxon>
        <taxon>Elsinoaceae</taxon>
        <taxon>Elsinoe</taxon>
    </lineage>
</organism>
<protein>
    <submittedName>
        <fullName evidence="1">Uncharacterized protein</fullName>
    </submittedName>
</protein>
<evidence type="ECO:0000313" key="1">
    <source>
        <dbReference type="EMBL" id="KAF2219213.1"/>
    </source>
</evidence>
<dbReference type="EMBL" id="ML992519">
    <property type="protein sequence ID" value="KAF2219213.1"/>
    <property type="molecule type" value="Genomic_DNA"/>
</dbReference>